<keyword evidence="9" id="KW-1185">Reference proteome</keyword>
<dbReference type="Proteomes" id="UP000017836">
    <property type="component" value="Unassembled WGS sequence"/>
</dbReference>
<evidence type="ECO:0000256" key="4">
    <source>
        <dbReference type="ARBA" id="ARBA00022801"/>
    </source>
</evidence>
<evidence type="ECO:0000313" key="9">
    <source>
        <dbReference type="Proteomes" id="UP000017836"/>
    </source>
</evidence>
<comment type="similarity">
    <text evidence="1">Belongs to the peptidase S8 family.</text>
</comment>
<dbReference type="InterPro" id="IPR045051">
    <property type="entry name" value="SBT"/>
</dbReference>
<dbReference type="GO" id="GO:0004252">
    <property type="term" value="F:serine-type endopeptidase activity"/>
    <property type="evidence" value="ECO:0007669"/>
    <property type="project" value="InterPro"/>
</dbReference>
<feature type="chain" id="PRO_5004658845" description="Peptidase S8/S53 domain-containing protein" evidence="6">
    <location>
        <begin position="17"/>
        <end position="366"/>
    </location>
</feature>
<keyword evidence="2" id="KW-0645">Protease</keyword>
<reference evidence="9" key="1">
    <citation type="journal article" date="2013" name="Science">
        <title>The Amborella genome and the evolution of flowering plants.</title>
        <authorList>
            <consortium name="Amborella Genome Project"/>
        </authorList>
    </citation>
    <scope>NUCLEOTIDE SEQUENCE [LARGE SCALE GENOMIC DNA]</scope>
</reference>
<dbReference type="PRINTS" id="PR00723">
    <property type="entry name" value="SUBTILISIN"/>
</dbReference>
<keyword evidence="4" id="KW-0378">Hydrolase</keyword>
<dbReference type="AlphaFoldDB" id="U5DI51"/>
<dbReference type="eggNOG" id="ENOG502QTK5">
    <property type="taxonomic scope" value="Eukaryota"/>
</dbReference>
<dbReference type="Gene3D" id="3.40.50.200">
    <property type="entry name" value="Peptidase S8/S53 domain"/>
    <property type="match status" value="1"/>
</dbReference>
<dbReference type="SUPFAM" id="SSF52743">
    <property type="entry name" value="Subtilisin-like"/>
    <property type="match status" value="1"/>
</dbReference>
<dbReference type="InterPro" id="IPR015500">
    <property type="entry name" value="Peptidase_S8_subtilisin-rel"/>
</dbReference>
<gene>
    <name evidence="8" type="ORF">AMTR_s00066p00160520</name>
</gene>
<accession>U5DI51</accession>
<dbReference type="CDD" id="cd02120">
    <property type="entry name" value="PA_subtilisin_like"/>
    <property type="match status" value="1"/>
</dbReference>
<evidence type="ECO:0000313" key="8">
    <source>
        <dbReference type="EMBL" id="ERN20253.1"/>
    </source>
</evidence>
<organism evidence="8 9">
    <name type="scientific">Amborella trichopoda</name>
    <dbReference type="NCBI Taxonomy" id="13333"/>
    <lineage>
        <taxon>Eukaryota</taxon>
        <taxon>Viridiplantae</taxon>
        <taxon>Streptophyta</taxon>
        <taxon>Embryophyta</taxon>
        <taxon>Tracheophyta</taxon>
        <taxon>Spermatophyta</taxon>
        <taxon>Magnoliopsida</taxon>
        <taxon>Amborellales</taxon>
        <taxon>Amborellaceae</taxon>
        <taxon>Amborella</taxon>
    </lineage>
</organism>
<keyword evidence="5" id="KW-0720">Serine protease</keyword>
<evidence type="ECO:0000256" key="6">
    <source>
        <dbReference type="SAM" id="SignalP"/>
    </source>
</evidence>
<dbReference type="STRING" id="13333.U5DI51"/>
<dbReference type="PANTHER" id="PTHR10795">
    <property type="entry name" value="PROPROTEIN CONVERTASE SUBTILISIN/KEXIN"/>
    <property type="match status" value="1"/>
</dbReference>
<evidence type="ECO:0000256" key="3">
    <source>
        <dbReference type="ARBA" id="ARBA00022729"/>
    </source>
</evidence>
<evidence type="ECO:0000256" key="2">
    <source>
        <dbReference type="ARBA" id="ARBA00022670"/>
    </source>
</evidence>
<dbReference type="Pfam" id="PF00082">
    <property type="entry name" value="Peptidase_S8"/>
    <property type="match status" value="1"/>
</dbReference>
<name>U5DI51_AMBTC</name>
<dbReference type="GO" id="GO:0006508">
    <property type="term" value="P:proteolysis"/>
    <property type="evidence" value="ECO:0007669"/>
    <property type="project" value="UniProtKB-KW"/>
</dbReference>
<evidence type="ECO:0000256" key="1">
    <source>
        <dbReference type="ARBA" id="ARBA00011073"/>
    </source>
</evidence>
<feature type="domain" description="Peptidase S8/S53" evidence="7">
    <location>
        <begin position="88"/>
        <end position="201"/>
    </location>
</feature>
<sequence length="366" mass="38788">MAALVLLLFLFSLQLALNKRASYSWWMSTPRPQFSPPTSSAADEAAEIGEHPAILGARSKTSPAPPRPAPQFLGLSNRRGLCSDSDFGSDAIIGVLDTGIWPEHRSFTEHNMGPIAARWKGECETGPSFTTAHRNRKLIGACFFARGYEATTGGSMNDTAEFQSPRDADGHGSYTASTAAGRYVFQANMSGYASGIARGVAPKAASTQTYLLPSIEHCRRRWMSFSVSIGGGWVPYYLDCIALGSFAATAKGFFVGSSDWNDGPTGLSVMNLAPLGDHRRSRQHLPADVTLSNGKTRPGVSLYSGTSLAWKMCPGKAGGLSTALCMDNSLSPGAVKGKIVAKGLVVKNAGGVGMVRASSRLVSSRR</sequence>
<feature type="signal peptide" evidence="6">
    <location>
        <begin position="1"/>
        <end position="16"/>
    </location>
</feature>
<dbReference type="HOGENOM" id="CLU_757266_0_0_1"/>
<dbReference type="Gramene" id="ERN20253">
    <property type="protein sequence ID" value="ERN20253"/>
    <property type="gene ID" value="AMTR_s00066p00160520"/>
</dbReference>
<evidence type="ECO:0000259" key="7">
    <source>
        <dbReference type="Pfam" id="PF00082"/>
    </source>
</evidence>
<proteinExistence type="inferred from homology"/>
<dbReference type="InterPro" id="IPR000209">
    <property type="entry name" value="Peptidase_S8/S53_dom"/>
</dbReference>
<keyword evidence="3 6" id="KW-0732">Signal</keyword>
<dbReference type="EMBL" id="KI392060">
    <property type="protein sequence ID" value="ERN20253.1"/>
    <property type="molecule type" value="Genomic_DNA"/>
</dbReference>
<dbReference type="InterPro" id="IPR036852">
    <property type="entry name" value="Peptidase_S8/S53_dom_sf"/>
</dbReference>
<protein>
    <recommendedName>
        <fullName evidence="7">Peptidase S8/S53 domain-containing protein</fullName>
    </recommendedName>
</protein>
<evidence type="ECO:0000256" key="5">
    <source>
        <dbReference type="ARBA" id="ARBA00022825"/>
    </source>
</evidence>